<name>A0AAU6Q409_9DEIO</name>
<sequence length="68" mass="8030">MIRLARLDGLRWEALFHMMTAEPGTAARRIRAARQTRLNAAWRAERERVELARLRRVAAYQKRSRRAA</sequence>
<protein>
    <submittedName>
        <fullName evidence="1">Uncharacterized protein</fullName>
    </submittedName>
</protein>
<organism evidence="1">
    <name type="scientific">Deinococcus sp. VB142</name>
    <dbReference type="NCBI Taxonomy" id="3112952"/>
    <lineage>
        <taxon>Bacteria</taxon>
        <taxon>Thermotogati</taxon>
        <taxon>Deinococcota</taxon>
        <taxon>Deinococci</taxon>
        <taxon>Deinococcales</taxon>
        <taxon>Deinococcaceae</taxon>
        <taxon>Deinococcus</taxon>
    </lineage>
</organism>
<accession>A0AAU6Q409</accession>
<proteinExistence type="predicted"/>
<evidence type="ECO:0000313" key="1">
    <source>
        <dbReference type="EMBL" id="WYF44980.1"/>
    </source>
</evidence>
<dbReference type="RefSeq" id="WP_339096152.1">
    <property type="nucleotide sequence ID" value="NZ_CP149782.1"/>
</dbReference>
<reference evidence="1" key="1">
    <citation type="submission" date="2024-03" db="EMBL/GenBank/DDBJ databases">
        <title>Deinococcus weizhi sp. nov., isolated from human skin.</title>
        <authorList>
            <person name="Wei Z."/>
            <person name="Tian F."/>
            <person name="Yang C."/>
            <person name="Xin L.T."/>
            <person name="Wen Z.J."/>
            <person name="Lan K.C."/>
            <person name="Yu L."/>
            <person name="Zhe W."/>
            <person name="Dan F.D."/>
            <person name="Jun W."/>
            <person name="Rui Z."/>
            <person name="Yong X.J."/>
            <person name="Ting Y."/>
            <person name="Wei X."/>
            <person name="Xu Z.G."/>
            <person name="Xin Z."/>
            <person name="Dong F.G."/>
            <person name="Ni X.M."/>
            <person name="Zheng M.G."/>
            <person name="Chun Y."/>
            <person name="Qian W.X."/>
        </authorList>
    </citation>
    <scope>NUCLEOTIDE SEQUENCE</scope>
    <source>
        <strain evidence="1">VB142</strain>
    </source>
</reference>
<dbReference type="EMBL" id="CP149782">
    <property type="protein sequence ID" value="WYF44980.1"/>
    <property type="molecule type" value="Genomic_DNA"/>
</dbReference>
<gene>
    <name evidence="1" type="ORF">WDJ50_02365</name>
</gene>
<dbReference type="AlphaFoldDB" id="A0AAU6Q409"/>